<protein>
    <submittedName>
        <fullName evidence="9">Permease for cytosine/purines, uracil, thiamine, allantoin</fullName>
    </submittedName>
</protein>
<evidence type="ECO:0000256" key="5">
    <source>
        <dbReference type="ARBA" id="ARBA00022692"/>
    </source>
</evidence>
<keyword evidence="4" id="KW-0597">Phosphoprotein</keyword>
<feature type="transmembrane region" description="Helical" evidence="8">
    <location>
        <begin position="205"/>
        <end position="225"/>
    </location>
</feature>
<dbReference type="FunFam" id="1.10.4160.10:FF:000002">
    <property type="entry name" value="Purine-cytosine permease fcyB"/>
    <property type="match status" value="1"/>
</dbReference>
<comment type="caution">
    <text evidence="9">The sequence shown here is derived from an EMBL/GenBank/DDBJ whole genome shotgun (WGS) entry which is preliminary data.</text>
</comment>
<dbReference type="InterPro" id="IPR001248">
    <property type="entry name" value="Pur-cyt_permease"/>
</dbReference>
<feature type="transmembrane region" description="Helical" evidence="8">
    <location>
        <begin position="362"/>
        <end position="380"/>
    </location>
</feature>
<keyword evidence="6 8" id="KW-1133">Transmembrane helix</keyword>
<feature type="transmembrane region" description="Helical" evidence="8">
    <location>
        <begin position="70"/>
        <end position="92"/>
    </location>
</feature>
<dbReference type="Pfam" id="PF02133">
    <property type="entry name" value="Transp_cyt_pur"/>
    <property type="match status" value="1"/>
</dbReference>
<feature type="transmembrane region" description="Helical" evidence="8">
    <location>
        <begin position="39"/>
        <end position="64"/>
    </location>
</feature>
<dbReference type="InterPro" id="IPR026030">
    <property type="entry name" value="Pur-cyt_permease_Fcy2/21/22"/>
</dbReference>
<reference evidence="9" key="1">
    <citation type="submission" date="2016-10" db="EMBL/GenBank/DDBJ databases">
        <title>Sequence of Gallionella enrichment culture.</title>
        <authorList>
            <person name="Poehlein A."/>
            <person name="Muehling M."/>
            <person name="Daniel R."/>
        </authorList>
    </citation>
    <scope>NUCLEOTIDE SEQUENCE</scope>
</reference>
<keyword evidence="3" id="KW-0813">Transport</keyword>
<feature type="transmembrane region" description="Helical" evidence="8">
    <location>
        <begin position="443"/>
        <end position="459"/>
    </location>
</feature>
<evidence type="ECO:0000256" key="6">
    <source>
        <dbReference type="ARBA" id="ARBA00022989"/>
    </source>
</evidence>
<feature type="transmembrane region" description="Helical" evidence="8">
    <location>
        <begin position="401"/>
        <end position="423"/>
    </location>
</feature>
<name>A0A1J5QDG7_9ZZZZ</name>
<evidence type="ECO:0000256" key="1">
    <source>
        <dbReference type="ARBA" id="ARBA00004141"/>
    </source>
</evidence>
<feature type="transmembrane region" description="Helical" evidence="8">
    <location>
        <begin position="294"/>
        <end position="314"/>
    </location>
</feature>
<dbReference type="PANTHER" id="PTHR31806:SF1">
    <property type="entry name" value="PURINE-CYTOSINE PERMEASE FCY2-RELATED"/>
    <property type="match status" value="1"/>
</dbReference>
<sequence length="469" mass="49859">MSSPAANHAMPAFEPGIETRGIERVPPHDRSHVRIVDNFTMWLSANLVISTVALGALAIPVFSLGFWDSLAVIVGFNILGVLPVAFFSTLGPKLGLRQMTISRFSFGWNGAKVMALFNVAACIGWSAVNVIVGAQIVTAISGGAVPTWAAILIIAALTTVVSIYGYRYVHRYERFAWMPMAAIFLIVLFAAGGQMHALPTPAWTMAHVAALVSFGGAIFGFATGWSSYAADYNVNQPEDTAPSRVFWLTFLGVFIPCALLETLGLGLTTVTAFGKASADGGGALLAAVLQPLGGAGKLLLLLLALSVIANNIPNDYSLGLSMQVLGKGFQKINRAVWTLIGAVVYIAIAIPSAAHFNATLENFLLLVAYWLGPWAIILILEHAVFRRGRYNVDDWNTRSKLPVGWAAAIAMAAGLFGVYLGAAQTMFVGPVAGLFNPPYGMDIGFELGVVVAAIVYLVLRRIELGGSTR</sequence>
<evidence type="ECO:0000256" key="7">
    <source>
        <dbReference type="ARBA" id="ARBA00023136"/>
    </source>
</evidence>
<dbReference type="GO" id="GO:0005886">
    <property type="term" value="C:plasma membrane"/>
    <property type="evidence" value="ECO:0007669"/>
    <property type="project" value="TreeGrafter"/>
</dbReference>
<comment type="subcellular location">
    <subcellularLocation>
        <location evidence="1">Membrane</location>
        <topology evidence="1">Multi-pass membrane protein</topology>
    </subcellularLocation>
</comment>
<comment type="similarity">
    <text evidence="2">Belongs to the purine-cytosine permease (2.A.39) family.</text>
</comment>
<feature type="transmembrane region" description="Helical" evidence="8">
    <location>
        <begin position="245"/>
        <end position="274"/>
    </location>
</feature>
<dbReference type="AlphaFoldDB" id="A0A1J5QDG7"/>
<dbReference type="Gene3D" id="1.10.4160.10">
    <property type="entry name" value="Hydantoin permease"/>
    <property type="match status" value="1"/>
</dbReference>
<gene>
    <name evidence="9" type="ORF">GALL_365780</name>
</gene>
<dbReference type="PIRSF" id="PIRSF002744">
    <property type="entry name" value="Pur-cyt_permease"/>
    <property type="match status" value="1"/>
</dbReference>
<dbReference type="PANTHER" id="PTHR31806">
    <property type="entry name" value="PURINE-CYTOSINE PERMEASE FCY2-RELATED"/>
    <property type="match status" value="1"/>
</dbReference>
<feature type="transmembrane region" description="Helical" evidence="8">
    <location>
        <begin position="175"/>
        <end position="193"/>
    </location>
</feature>
<feature type="transmembrane region" description="Helical" evidence="8">
    <location>
        <begin position="113"/>
        <end position="136"/>
    </location>
</feature>
<evidence type="ECO:0000313" key="9">
    <source>
        <dbReference type="EMBL" id="OIQ81654.1"/>
    </source>
</evidence>
<dbReference type="EMBL" id="MLJW01000897">
    <property type="protein sequence ID" value="OIQ81654.1"/>
    <property type="molecule type" value="Genomic_DNA"/>
</dbReference>
<accession>A0A1J5QDG7</accession>
<keyword evidence="5 8" id="KW-0812">Transmembrane</keyword>
<feature type="transmembrane region" description="Helical" evidence="8">
    <location>
        <begin position="148"/>
        <end position="166"/>
    </location>
</feature>
<evidence type="ECO:0000256" key="3">
    <source>
        <dbReference type="ARBA" id="ARBA00022448"/>
    </source>
</evidence>
<evidence type="ECO:0000256" key="8">
    <source>
        <dbReference type="SAM" id="Phobius"/>
    </source>
</evidence>
<organism evidence="9">
    <name type="scientific">mine drainage metagenome</name>
    <dbReference type="NCBI Taxonomy" id="410659"/>
    <lineage>
        <taxon>unclassified sequences</taxon>
        <taxon>metagenomes</taxon>
        <taxon>ecological metagenomes</taxon>
    </lineage>
</organism>
<proteinExistence type="inferred from homology"/>
<keyword evidence="7 8" id="KW-0472">Membrane</keyword>
<evidence type="ECO:0000256" key="4">
    <source>
        <dbReference type="ARBA" id="ARBA00022553"/>
    </source>
</evidence>
<evidence type="ECO:0000256" key="2">
    <source>
        <dbReference type="ARBA" id="ARBA00008974"/>
    </source>
</evidence>
<dbReference type="GO" id="GO:0022857">
    <property type="term" value="F:transmembrane transporter activity"/>
    <property type="evidence" value="ECO:0007669"/>
    <property type="project" value="InterPro"/>
</dbReference>
<feature type="transmembrane region" description="Helical" evidence="8">
    <location>
        <begin position="335"/>
        <end position="356"/>
    </location>
</feature>